<organism evidence="1 2">
    <name type="scientific">Protopolystoma xenopodis</name>
    <dbReference type="NCBI Taxonomy" id="117903"/>
    <lineage>
        <taxon>Eukaryota</taxon>
        <taxon>Metazoa</taxon>
        <taxon>Spiralia</taxon>
        <taxon>Lophotrochozoa</taxon>
        <taxon>Platyhelminthes</taxon>
        <taxon>Monogenea</taxon>
        <taxon>Polyopisthocotylea</taxon>
        <taxon>Polystomatidea</taxon>
        <taxon>Polystomatidae</taxon>
        <taxon>Protopolystoma</taxon>
    </lineage>
</organism>
<name>A0A3S5B5S5_9PLAT</name>
<gene>
    <name evidence="1" type="ORF">PXEA_LOCUS7441</name>
</gene>
<accession>A0A3S5B5S5</accession>
<proteinExistence type="predicted"/>
<evidence type="ECO:0000313" key="1">
    <source>
        <dbReference type="EMBL" id="VEL14001.1"/>
    </source>
</evidence>
<dbReference type="OrthoDB" id="5772781at2759"/>
<dbReference type="Proteomes" id="UP000784294">
    <property type="component" value="Unassembled WGS sequence"/>
</dbReference>
<reference evidence="1" key="1">
    <citation type="submission" date="2018-11" db="EMBL/GenBank/DDBJ databases">
        <authorList>
            <consortium name="Pathogen Informatics"/>
        </authorList>
    </citation>
    <scope>NUCLEOTIDE SEQUENCE</scope>
</reference>
<keyword evidence="2" id="KW-1185">Reference proteome</keyword>
<comment type="caution">
    <text evidence="1">The sequence shown here is derived from an EMBL/GenBank/DDBJ whole genome shotgun (WGS) entry which is preliminary data.</text>
</comment>
<protein>
    <submittedName>
        <fullName evidence="1">Uncharacterized protein</fullName>
    </submittedName>
</protein>
<dbReference type="AlphaFoldDB" id="A0A3S5B5S5"/>
<evidence type="ECO:0000313" key="2">
    <source>
        <dbReference type="Proteomes" id="UP000784294"/>
    </source>
</evidence>
<dbReference type="EMBL" id="CAAALY010019664">
    <property type="protein sequence ID" value="VEL14001.1"/>
    <property type="molecule type" value="Genomic_DNA"/>
</dbReference>
<sequence length="80" mass="9151">MSQFLGSETTRRGVRRVFGLLQEQCLNRRLVHALLEAGVRQLLPQHQVQLDQLFASQLCPSRSGRHCTTHKLPPLPFLYA</sequence>